<comment type="caution">
    <text evidence="2">The sequence shown here is derived from an EMBL/GenBank/DDBJ whole genome shotgun (WGS) entry which is preliminary data.</text>
</comment>
<reference evidence="2" key="1">
    <citation type="submission" date="2020-08" db="EMBL/GenBank/DDBJ databases">
        <title>Genome sequencing and assembly of the red palm weevil Rhynchophorus ferrugineus.</title>
        <authorList>
            <person name="Dias G.B."/>
            <person name="Bergman C.M."/>
            <person name="Manee M."/>
        </authorList>
    </citation>
    <scope>NUCLEOTIDE SEQUENCE</scope>
    <source>
        <strain evidence="2">AA-2017</strain>
        <tissue evidence="2">Whole larva</tissue>
    </source>
</reference>
<name>A0A834M826_RHYFE</name>
<proteinExistence type="predicted"/>
<dbReference type="EMBL" id="JAACXV010013074">
    <property type="protein sequence ID" value="KAF7274123.1"/>
    <property type="molecule type" value="Genomic_DNA"/>
</dbReference>
<evidence type="ECO:0000313" key="2">
    <source>
        <dbReference type="EMBL" id="KAF7274123.1"/>
    </source>
</evidence>
<dbReference type="AlphaFoldDB" id="A0A834M826"/>
<sequence length="78" mass="8408">MERSGIGRRKRQPKANKQANGVGAFLAKPCRAFLFQSSNALLLPSLNRRSTTNSRSEPSPDHTQSVSANKPEAGFAAP</sequence>
<keyword evidence="3" id="KW-1185">Reference proteome</keyword>
<evidence type="ECO:0000256" key="1">
    <source>
        <dbReference type="SAM" id="MobiDB-lite"/>
    </source>
</evidence>
<gene>
    <name evidence="2" type="ORF">GWI33_013198</name>
</gene>
<feature type="region of interest" description="Disordered" evidence="1">
    <location>
        <begin position="44"/>
        <end position="78"/>
    </location>
</feature>
<feature type="region of interest" description="Disordered" evidence="1">
    <location>
        <begin position="1"/>
        <end position="21"/>
    </location>
</feature>
<evidence type="ECO:0000313" key="3">
    <source>
        <dbReference type="Proteomes" id="UP000625711"/>
    </source>
</evidence>
<organism evidence="2 3">
    <name type="scientific">Rhynchophorus ferrugineus</name>
    <name type="common">Red palm weevil</name>
    <name type="synonym">Curculio ferrugineus</name>
    <dbReference type="NCBI Taxonomy" id="354439"/>
    <lineage>
        <taxon>Eukaryota</taxon>
        <taxon>Metazoa</taxon>
        <taxon>Ecdysozoa</taxon>
        <taxon>Arthropoda</taxon>
        <taxon>Hexapoda</taxon>
        <taxon>Insecta</taxon>
        <taxon>Pterygota</taxon>
        <taxon>Neoptera</taxon>
        <taxon>Endopterygota</taxon>
        <taxon>Coleoptera</taxon>
        <taxon>Polyphaga</taxon>
        <taxon>Cucujiformia</taxon>
        <taxon>Curculionidae</taxon>
        <taxon>Dryophthorinae</taxon>
        <taxon>Rhynchophorus</taxon>
    </lineage>
</organism>
<dbReference type="Proteomes" id="UP000625711">
    <property type="component" value="Unassembled WGS sequence"/>
</dbReference>
<feature type="compositionally biased region" description="Low complexity" evidence="1">
    <location>
        <begin position="47"/>
        <end position="56"/>
    </location>
</feature>
<protein>
    <submittedName>
        <fullName evidence="2">Uncharacterized protein</fullName>
    </submittedName>
</protein>
<accession>A0A834M826</accession>
<feature type="compositionally biased region" description="Basic residues" evidence="1">
    <location>
        <begin position="1"/>
        <end position="14"/>
    </location>
</feature>